<dbReference type="Proteomes" id="UP001165427">
    <property type="component" value="Unassembled WGS sequence"/>
</dbReference>
<feature type="transmembrane region" description="Helical" evidence="1">
    <location>
        <begin position="272"/>
        <end position="292"/>
    </location>
</feature>
<proteinExistence type="predicted"/>
<dbReference type="CDD" id="cd22890">
    <property type="entry name" value="ChiS-DBD"/>
    <property type="match status" value="1"/>
</dbReference>
<keyword evidence="1" id="KW-1133">Transmembrane helix</keyword>
<evidence type="ECO:0000259" key="2">
    <source>
        <dbReference type="Pfam" id="PF07695"/>
    </source>
</evidence>
<dbReference type="SUPFAM" id="SSF49785">
    <property type="entry name" value="Galactose-binding domain-like"/>
    <property type="match status" value="1"/>
</dbReference>
<feature type="transmembrane region" description="Helical" evidence="1">
    <location>
        <begin position="211"/>
        <end position="230"/>
    </location>
</feature>
<feature type="transmembrane region" description="Helical" evidence="1">
    <location>
        <begin position="147"/>
        <end position="170"/>
    </location>
</feature>
<gene>
    <name evidence="3" type="ORF">MRX98_04070</name>
</gene>
<accession>A0AA41UI69</accession>
<keyword evidence="4" id="KW-1185">Reference proteome</keyword>
<evidence type="ECO:0000256" key="1">
    <source>
        <dbReference type="SAM" id="Phobius"/>
    </source>
</evidence>
<protein>
    <submittedName>
        <fullName evidence="3">7TM-DISM domain-containing protein</fullName>
    </submittedName>
</protein>
<name>A0AA41UI69_9BACT</name>
<sequence>MAVYDPKAPRWGEQFPARDFLTLPGLWQGETQAGVLLSPYGYGVYRLRIRLDPDSDPDRMSLLVSAPLSACRIWVDGLLVDETGRPGEDAESEQPMAHMATPWFVPTGEVVEIVLQVSNHHNLQGGLNNSILLGTEAQIKHLIHTRWILGALICGCLLALAVYHLTLFILHRRERANLFFGLFCLMWTGAIAFSPSYAFLLPHFLALPWNWGVTFSLLPFGLTIPLMTLFYHELFPKRYGQWVNIGYLSLGTAFMAYILASPPNAYDTVPFLYFLITRTVFVYLIGAFILDVVNRQRGVLLLIPGYLALGAAELDDILFDLDLVGSTDLAPLGVFIFICCYSLFMSSRYSRDRERIARLSAELETASRHLSQMHAMQESLDPARQGAMPPPDRRLLAVRVMNLAVDCWMVCTQTGKAELAKQSGLWNVYVEKDGYCRTQTLDKYLSEDALPRHPRWLKIHATAEFVLVACDDANLPARSELVQCLSELKTLA</sequence>
<dbReference type="AlphaFoldDB" id="A0AA41UI69"/>
<feature type="transmembrane region" description="Helical" evidence="1">
    <location>
        <begin position="177"/>
        <end position="199"/>
    </location>
</feature>
<dbReference type="InterPro" id="IPR011623">
    <property type="entry name" value="7TMR_DISM_rcpt_extracell_dom1"/>
</dbReference>
<dbReference type="EMBL" id="JALJRB010000003">
    <property type="protein sequence ID" value="MCJ8499739.1"/>
    <property type="molecule type" value="Genomic_DNA"/>
</dbReference>
<keyword evidence="1" id="KW-0812">Transmembrane</keyword>
<organism evidence="3 4">
    <name type="scientific">Desulfatitalea alkaliphila</name>
    <dbReference type="NCBI Taxonomy" id="2929485"/>
    <lineage>
        <taxon>Bacteria</taxon>
        <taxon>Pseudomonadati</taxon>
        <taxon>Thermodesulfobacteriota</taxon>
        <taxon>Desulfobacteria</taxon>
        <taxon>Desulfobacterales</taxon>
        <taxon>Desulfosarcinaceae</taxon>
        <taxon>Desulfatitalea</taxon>
    </lineage>
</organism>
<feature type="transmembrane region" description="Helical" evidence="1">
    <location>
        <begin position="242"/>
        <end position="260"/>
    </location>
</feature>
<dbReference type="InterPro" id="IPR008979">
    <property type="entry name" value="Galactose-bd-like_sf"/>
</dbReference>
<feature type="transmembrane region" description="Helical" evidence="1">
    <location>
        <begin position="299"/>
        <end position="318"/>
    </location>
</feature>
<dbReference type="RefSeq" id="WP_246903218.1">
    <property type="nucleotide sequence ID" value="NZ_JALJRB010000003.1"/>
</dbReference>
<keyword evidence="1" id="KW-0472">Membrane</keyword>
<dbReference type="Gene3D" id="2.60.120.260">
    <property type="entry name" value="Galactose-binding domain-like"/>
    <property type="match status" value="1"/>
</dbReference>
<dbReference type="Pfam" id="PF07695">
    <property type="entry name" value="7TMR-DISM_7TM"/>
    <property type="match status" value="1"/>
</dbReference>
<feature type="domain" description="7TM-DISM receptor extracellular" evidence="2">
    <location>
        <begin position="149"/>
        <end position="347"/>
    </location>
</feature>
<evidence type="ECO:0000313" key="3">
    <source>
        <dbReference type="EMBL" id="MCJ8499739.1"/>
    </source>
</evidence>
<comment type="caution">
    <text evidence="3">The sequence shown here is derived from an EMBL/GenBank/DDBJ whole genome shotgun (WGS) entry which is preliminary data.</text>
</comment>
<evidence type="ECO:0000313" key="4">
    <source>
        <dbReference type="Proteomes" id="UP001165427"/>
    </source>
</evidence>
<reference evidence="3" key="1">
    <citation type="submission" date="2022-04" db="EMBL/GenBank/DDBJ databases">
        <title>Desulfatitalea alkaliphila sp. nov., a novel anaerobic sulfate-reducing bacterium isolated from terrestrial mud volcano, Taman Peninsula, Russia.</title>
        <authorList>
            <person name="Khomyakova M.A."/>
            <person name="Merkel A.Y."/>
            <person name="Slobodkin A.I."/>
        </authorList>
    </citation>
    <scope>NUCLEOTIDE SEQUENCE</scope>
    <source>
        <strain evidence="3">M08but</strain>
    </source>
</reference>
<feature type="transmembrane region" description="Helical" evidence="1">
    <location>
        <begin position="330"/>
        <end position="349"/>
    </location>
</feature>